<evidence type="ECO:0000313" key="2">
    <source>
        <dbReference type="Proteomes" id="UP000218775"/>
    </source>
</evidence>
<dbReference type="Proteomes" id="UP000218775">
    <property type="component" value="Unassembled WGS sequence"/>
</dbReference>
<protein>
    <submittedName>
        <fullName evidence="1">Uncharacterized protein</fullName>
    </submittedName>
</protein>
<dbReference type="EMBL" id="NVUK01000028">
    <property type="protein sequence ID" value="PCI76470.1"/>
    <property type="molecule type" value="Genomic_DNA"/>
</dbReference>
<organism evidence="1 2">
    <name type="scientific">Aerophobetes bacterium</name>
    <dbReference type="NCBI Taxonomy" id="2030807"/>
    <lineage>
        <taxon>Bacteria</taxon>
        <taxon>Candidatus Aerophobota</taxon>
    </lineage>
</organism>
<proteinExistence type="predicted"/>
<name>A0A2A4X1Q6_UNCAE</name>
<gene>
    <name evidence="1" type="ORF">COB21_04365</name>
</gene>
<dbReference type="AlphaFoldDB" id="A0A2A4X1Q6"/>
<accession>A0A2A4X1Q6</accession>
<reference evidence="2" key="1">
    <citation type="submission" date="2017-08" db="EMBL/GenBank/DDBJ databases">
        <title>A dynamic microbial community with high functional redundancy inhabits the cold, oxic subseafloor aquifer.</title>
        <authorList>
            <person name="Tully B.J."/>
            <person name="Wheat C.G."/>
            <person name="Glazer B.T."/>
            <person name="Huber J.A."/>
        </authorList>
    </citation>
    <scope>NUCLEOTIDE SEQUENCE [LARGE SCALE GENOMIC DNA]</scope>
</reference>
<evidence type="ECO:0000313" key="1">
    <source>
        <dbReference type="EMBL" id="PCI76470.1"/>
    </source>
</evidence>
<sequence length="97" mass="11643">MSILEKERMLNINRALNYRYKRKGQEPFNATKSQNYWTARGATVRFCPDQRIVRLNPDRCTEMWIENTLRKHLVEEFRKNARLIAAKKASEQIFPEN</sequence>
<comment type="caution">
    <text evidence="1">The sequence shown here is derived from an EMBL/GenBank/DDBJ whole genome shotgun (WGS) entry which is preliminary data.</text>
</comment>